<feature type="region of interest" description="Disordered" evidence="2">
    <location>
        <begin position="465"/>
        <end position="485"/>
    </location>
</feature>
<dbReference type="SUPFAM" id="SSF57997">
    <property type="entry name" value="Tropomyosin"/>
    <property type="match status" value="1"/>
</dbReference>
<feature type="compositionally biased region" description="Basic and acidic residues" evidence="2">
    <location>
        <begin position="680"/>
        <end position="696"/>
    </location>
</feature>
<protein>
    <submittedName>
        <fullName evidence="3">Uncharacterized protein</fullName>
    </submittedName>
</protein>
<dbReference type="AlphaFoldDB" id="A0AAE0KKK2"/>
<evidence type="ECO:0000313" key="4">
    <source>
        <dbReference type="Proteomes" id="UP001285441"/>
    </source>
</evidence>
<feature type="compositionally biased region" description="Polar residues" evidence="2">
    <location>
        <begin position="605"/>
        <end position="622"/>
    </location>
</feature>
<comment type="caution">
    <text evidence="3">The sequence shown here is derived from an EMBL/GenBank/DDBJ whole genome shotgun (WGS) entry which is preliminary data.</text>
</comment>
<organism evidence="3 4">
    <name type="scientific">Podospora didyma</name>
    <dbReference type="NCBI Taxonomy" id="330526"/>
    <lineage>
        <taxon>Eukaryota</taxon>
        <taxon>Fungi</taxon>
        <taxon>Dikarya</taxon>
        <taxon>Ascomycota</taxon>
        <taxon>Pezizomycotina</taxon>
        <taxon>Sordariomycetes</taxon>
        <taxon>Sordariomycetidae</taxon>
        <taxon>Sordariales</taxon>
        <taxon>Podosporaceae</taxon>
        <taxon>Podospora</taxon>
    </lineage>
</organism>
<keyword evidence="1" id="KW-0175">Coiled coil</keyword>
<evidence type="ECO:0000256" key="1">
    <source>
        <dbReference type="SAM" id="Coils"/>
    </source>
</evidence>
<sequence length="696" mass="76987">MESTSKTRPKMGNGDASVDDFDVADILQVSGTKRQTARDENVAHRLTTASSSRVATAQNVGFQRSQRMGTSLDRQFGSNLQSGLQTGMAMQMDLGTGMEMQIERTAAQVVDTPPAALPQAETNPCHPDSKIDHDALAEELTESNKTIAQQDAAIQHLSSDVEWLEQTLEHVQFELKCARAEAAADAQEMREKQDALEERVENLTRQCDERSASIETLQNRLKEFSDRYVQQDTRINTLETTSRDLAAQRDEMSSRIPILEAAVKEASTHHAQYIAELKSRGIETTALLHRARLEALEEAEKTLGDKWSVVKKEWDVQFANMERSIESLVAYFRVTCKPGDDEETRKHELVLQVKDLAMRRLRLLLWVREKQTDNNKLEEKVASQEKNIKALQSEVNGFTGWNIELQEKAEDLEKELNGVRKNLGAMTHAKEDLGQELRTVSADLRSAQTKVSELESSVAQKEMALETQNQDGQQQQHQQQQTQISGHVPTSLGISTGFDICMAFGGAMSPERFALIDFVRDQMQRRHTYVIEVAPISSPTVKVFQVGPLRHSENSLISSITTTMTNTSNTAGGTQSHPTTGSSVKNTNEGASPNRFPPAVPEPATSAQVTSLRRQSAHSNLSLEPPSAGSTSSSQTSSMPCQHGQSVHSSQSLEPPIVVATSSSQSDPTPRQRGGFFTIRRKDLVRQKGGKDGDKN</sequence>
<accession>A0AAE0KKK2</accession>
<proteinExistence type="predicted"/>
<feature type="compositionally biased region" description="Polar residues" evidence="2">
    <location>
        <begin position="571"/>
        <end position="591"/>
    </location>
</feature>
<feature type="compositionally biased region" description="Low complexity" evidence="2">
    <location>
        <begin position="468"/>
        <end position="483"/>
    </location>
</feature>
<dbReference type="EMBL" id="JAULSW010000006">
    <property type="protein sequence ID" value="KAK3377600.1"/>
    <property type="molecule type" value="Genomic_DNA"/>
</dbReference>
<evidence type="ECO:0000256" key="2">
    <source>
        <dbReference type="SAM" id="MobiDB-lite"/>
    </source>
</evidence>
<reference evidence="3" key="2">
    <citation type="submission" date="2023-06" db="EMBL/GenBank/DDBJ databases">
        <authorList>
            <consortium name="Lawrence Berkeley National Laboratory"/>
            <person name="Haridas S."/>
            <person name="Hensen N."/>
            <person name="Bonometti L."/>
            <person name="Westerberg I."/>
            <person name="Brannstrom I.O."/>
            <person name="Guillou S."/>
            <person name="Cros-Aarteil S."/>
            <person name="Calhoun S."/>
            <person name="Kuo A."/>
            <person name="Mondo S."/>
            <person name="Pangilinan J."/>
            <person name="Riley R."/>
            <person name="LaButti K."/>
            <person name="Andreopoulos B."/>
            <person name="Lipzen A."/>
            <person name="Chen C."/>
            <person name="Yanf M."/>
            <person name="Daum C."/>
            <person name="Ng V."/>
            <person name="Clum A."/>
            <person name="Steindorff A."/>
            <person name="Ohm R."/>
            <person name="Martin F."/>
            <person name="Silar P."/>
            <person name="Natvig D."/>
            <person name="Lalanne C."/>
            <person name="Gautier V."/>
            <person name="Ament-velasquez S.L."/>
            <person name="Kruys A."/>
            <person name="Hutchinson M.I."/>
            <person name="Powell A.J."/>
            <person name="Barry K."/>
            <person name="Miller A.N."/>
            <person name="Grigoriev I.V."/>
            <person name="Debuchy R."/>
            <person name="Gladieux P."/>
            <person name="Thoren M.H."/>
            <person name="Johannesson H."/>
        </authorList>
    </citation>
    <scope>NUCLEOTIDE SEQUENCE</scope>
    <source>
        <strain evidence="3">CBS 232.78</strain>
    </source>
</reference>
<name>A0AAE0KKK2_9PEZI</name>
<dbReference type="Proteomes" id="UP001285441">
    <property type="component" value="Unassembled WGS sequence"/>
</dbReference>
<gene>
    <name evidence="3" type="ORF">B0H63DRAFT_477477</name>
</gene>
<keyword evidence="4" id="KW-1185">Reference proteome</keyword>
<evidence type="ECO:0000313" key="3">
    <source>
        <dbReference type="EMBL" id="KAK3377600.1"/>
    </source>
</evidence>
<feature type="coiled-coil region" evidence="1">
    <location>
        <begin position="179"/>
        <end position="234"/>
    </location>
</feature>
<feature type="compositionally biased region" description="Polar residues" evidence="2">
    <location>
        <begin position="639"/>
        <end position="653"/>
    </location>
</feature>
<reference evidence="3" key="1">
    <citation type="journal article" date="2023" name="Mol. Phylogenet. Evol.">
        <title>Genome-scale phylogeny and comparative genomics of the fungal order Sordariales.</title>
        <authorList>
            <person name="Hensen N."/>
            <person name="Bonometti L."/>
            <person name="Westerberg I."/>
            <person name="Brannstrom I.O."/>
            <person name="Guillou S."/>
            <person name="Cros-Aarteil S."/>
            <person name="Calhoun S."/>
            <person name="Haridas S."/>
            <person name="Kuo A."/>
            <person name="Mondo S."/>
            <person name="Pangilinan J."/>
            <person name="Riley R."/>
            <person name="LaButti K."/>
            <person name="Andreopoulos B."/>
            <person name="Lipzen A."/>
            <person name="Chen C."/>
            <person name="Yan M."/>
            <person name="Daum C."/>
            <person name="Ng V."/>
            <person name="Clum A."/>
            <person name="Steindorff A."/>
            <person name="Ohm R.A."/>
            <person name="Martin F."/>
            <person name="Silar P."/>
            <person name="Natvig D.O."/>
            <person name="Lalanne C."/>
            <person name="Gautier V."/>
            <person name="Ament-Velasquez S.L."/>
            <person name="Kruys A."/>
            <person name="Hutchinson M.I."/>
            <person name="Powell A.J."/>
            <person name="Barry K."/>
            <person name="Miller A.N."/>
            <person name="Grigoriev I.V."/>
            <person name="Debuchy R."/>
            <person name="Gladieux P."/>
            <person name="Hiltunen Thoren M."/>
            <person name="Johannesson H."/>
        </authorList>
    </citation>
    <scope>NUCLEOTIDE SEQUENCE</scope>
    <source>
        <strain evidence="3">CBS 232.78</strain>
    </source>
</reference>
<feature type="region of interest" description="Disordered" evidence="2">
    <location>
        <begin position="564"/>
        <end position="696"/>
    </location>
</feature>
<feature type="compositionally biased region" description="Polar residues" evidence="2">
    <location>
        <begin position="660"/>
        <end position="669"/>
    </location>
</feature>